<dbReference type="SUPFAM" id="SSF161084">
    <property type="entry name" value="MAPEG domain-like"/>
    <property type="match status" value="1"/>
</dbReference>
<dbReference type="PANTHER" id="PTHR10689">
    <property type="entry name" value="MICROSOMAL GLUTATHIONE S-TRANSFERASE 1"/>
    <property type="match status" value="1"/>
</dbReference>
<dbReference type="Proteomes" id="UP001148018">
    <property type="component" value="Unassembled WGS sequence"/>
</dbReference>
<evidence type="ECO:0000256" key="17">
    <source>
        <dbReference type="SAM" id="Phobius"/>
    </source>
</evidence>
<keyword evidence="10 17" id="KW-1133">Transmembrane helix</keyword>
<comment type="caution">
    <text evidence="18">The sequence shown here is derived from an EMBL/GenBank/DDBJ whole genome shotgun (WGS) entry which is preliminary data.</text>
</comment>
<dbReference type="InterPro" id="IPR023352">
    <property type="entry name" value="MAPEG-like_dom_sf"/>
</dbReference>
<keyword evidence="9" id="KW-0256">Endoplasmic reticulum</keyword>
<evidence type="ECO:0000256" key="15">
    <source>
        <dbReference type="ARBA" id="ARBA00039397"/>
    </source>
</evidence>
<dbReference type="AlphaFoldDB" id="A0A9Q0ES13"/>
<sequence>METKTAEMASSLIEDEVFLAFSTYATLMVLKTLLMGPLTAYFRFSRRAFANAEDVWGKSEEEKKKKLRTHPDVERIRRCHQNDLENVVPFVLVGLLYTLTGPDPATARLYFRAFAASRLCHTLAYVLPLPQPSRALSWATGMGVTLCMAYRLLSHKMLL</sequence>
<evidence type="ECO:0000256" key="7">
    <source>
        <dbReference type="ARBA" id="ARBA00022692"/>
    </source>
</evidence>
<comment type="subunit">
    <text evidence="14">Homotrimer; The trimer binds only one molecule of glutathione.</text>
</comment>
<evidence type="ECO:0000256" key="14">
    <source>
        <dbReference type="ARBA" id="ARBA00038540"/>
    </source>
</evidence>
<dbReference type="EMBL" id="JANIIK010000036">
    <property type="protein sequence ID" value="KAJ3612246.1"/>
    <property type="molecule type" value="Genomic_DNA"/>
</dbReference>
<keyword evidence="13 17" id="KW-0472">Membrane</keyword>
<feature type="transmembrane region" description="Helical" evidence="17">
    <location>
        <begin position="135"/>
        <end position="153"/>
    </location>
</feature>
<keyword evidence="11" id="KW-0007">Acetylation</keyword>
<comment type="function">
    <text evidence="1">Conjugation of reduced glutathione to a wide number of exogenous and endogenous hydrophobic electrophiles.</text>
</comment>
<evidence type="ECO:0000256" key="4">
    <source>
        <dbReference type="ARBA" id="ARBA00010459"/>
    </source>
</evidence>
<dbReference type="InterPro" id="IPR040162">
    <property type="entry name" value="MGST1-like"/>
</dbReference>
<reference evidence="18" key="1">
    <citation type="submission" date="2022-07" db="EMBL/GenBank/DDBJ databases">
        <title>Chromosome-level genome of Muraenolepis orangiensis.</title>
        <authorList>
            <person name="Kim J."/>
        </authorList>
    </citation>
    <scope>NUCLEOTIDE SEQUENCE</scope>
    <source>
        <strain evidence="18">KU_S4_2022</strain>
        <tissue evidence="18">Muscle</tissue>
    </source>
</reference>
<dbReference type="InterPro" id="IPR001129">
    <property type="entry name" value="Membr-assoc_MAPEG"/>
</dbReference>
<dbReference type="GO" id="GO:0004364">
    <property type="term" value="F:glutathione transferase activity"/>
    <property type="evidence" value="ECO:0007669"/>
    <property type="project" value="UniProtKB-EC"/>
</dbReference>
<dbReference type="OrthoDB" id="193139at2759"/>
<keyword evidence="8" id="KW-1000">Mitochondrion outer membrane</keyword>
<keyword evidence="12" id="KW-0496">Mitochondrion</keyword>
<dbReference type="Pfam" id="PF01124">
    <property type="entry name" value="MAPEG"/>
    <property type="match status" value="1"/>
</dbReference>
<comment type="similarity">
    <text evidence="4">Belongs to the MAPEG family.</text>
</comment>
<evidence type="ECO:0000256" key="10">
    <source>
        <dbReference type="ARBA" id="ARBA00022989"/>
    </source>
</evidence>
<evidence type="ECO:0000256" key="12">
    <source>
        <dbReference type="ARBA" id="ARBA00023128"/>
    </source>
</evidence>
<evidence type="ECO:0000256" key="5">
    <source>
        <dbReference type="ARBA" id="ARBA00012452"/>
    </source>
</evidence>
<evidence type="ECO:0000256" key="1">
    <source>
        <dbReference type="ARBA" id="ARBA00003701"/>
    </source>
</evidence>
<keyword evidence="7 17" id="KW-0812">Transmembrane</keyword>
<comment type="subcellular location">
    <subcellularLocation>
        <location evidence="3">Endoplasmic reticulum membrane</location>
        <topology evidence="3">Multi-pass membrane protein</topology>
    </subcellularLocation>
    <subcellularLocation>
        <location evidence="2">Mitochondrion outer membrane</location>
    </subcellularLocation>
</comment>
<keyword evidence="19" id="KW-1185">Reference proteome</keyword>
<keyword evidence="6" id="KW-0808">Transferase</keyword>
<comment type="catalytic activity">
    <reaction evidence="16">
        <text>RX + glutathione = an S-substituted glutathione + a halide anion + H(+)</text>
        <dbReference type="Rhea" id="RHEA:16437"/>
        <dbReference type="ChEBI" id="CHEBI:15378"/>
        <dbReference type="ChEBI" id="CHEBI:16042"/>
        <dbReference type="ChEBI" id="CHEBI:17792"/>
        <dbReference type="ChEBI" id="CHEBI:57925"/>
        <dbReference type="ChEBI" id="CHEBI:90779"/>
        <dbReference type="EC" id="2.5.1.18"/>
    </reaction>
    <physiologicalReaction direction="left-to-right" evidence="16">
        <dbReference type="Rhea" id="RHEA:16438"/>
    </physiologicalReaction>
</comment>
<evidence type="ECO:0000256" key="2">
    <source>
        <dbReference type="ARBA" id="ARBA00004294"/>
    </source>
</evidence>
<evidence type="ECO:0000256" key="11">
    <source>
        <dbReference type="ARBA" id="ARBA00022990"/>
    </source>
</evidence>
<dbReference type="PANTHER" id="PTHR10689:SF6">
    <property type="entry name" value="MICROSOMAL GLUTATHIONE S-TRANSFERASE 1"/>
    <property type="match status" value="1"/>
</dbReference>
<protein>
    <recommendedName>
        <fullName evidence="15">Microsomal glutathione S-transferase 1</fullName>
        <ecNumber evidence="5">2.5.1.18</ecNumber>
    </recommendedName>
</protein>
<evidence type="ECO:0000256" key="8">
    <source>
        <dbReference type="ARBA" id="ARBA00022787"/>
    </source>
</evidence>
<dbReference type="GO" id="GO:0005741">
    <property type="term" value="C:mitochondrial outer membrane"/>
    <property type="evidence" value="ECO:0007669"/>
    <property type="project" value="UniProtKB-SubCell"/>
</dbReference>
<evidence type="ECO:0000256" key="3">
    <source>
        <dbReference type="ARBA" id="ARBA00004477"/>
    </source>
</evidence>
<dbReference type="Gene3D" id="1.20.120.550">
    <property type="entry name" value="Membrane associated eicosanoid/glutathione metabolism-like domain"/>
    <property type="match status" value="1"/>
</dbReference>
<gene>
    <name evidence="18" type="ORF">NHX12_020522</name>
</gene>
<evidence type="ECO:0000313" key="19">
    <source>
        <dbReference type="Proteomes" id="UP001148018"/>
    </source>
</evidence>
<accession>A0A9Q0ES13</accession>
<dbReference type="EC" id="2.5.1.18" evidence="5"/>
<feature type="transmembrane region" description="Helical" evidence="17">
    <location>
        <begin position="17"/>
        <end position="42"/>
    </location>
</feature>
<evidence type="ECO:0000313" key="18">
    <source>
        <dbReference type="EMBL" id="KAJ3612246.1"/>
    </source>
</evidence>
<dbReference type="FunFam" id="1.20.120.550:FF:000002">
    <property type="entry name" value="Microsomal glutathione S-transferase 1"/>
    <property type="match status" value="1"/>
</dbReference>
<evidence type="ECO:0000256" key="13">
    <source>
        <dbReference type="ARBA" id="ARBA00023136"/>
    </source>
</evidence>
<evidence type="ECO:0000256" key="6">
    <source>
        <dbReference type="ARBA" id="ARBA00022679"/>
    </source>
</evidence>
<evidence type="ECO:0000256" key="9">
    <source>
        <dbReference type="ARBA" id="ARBA00022824"/>
    </source>
</evidence>
<dbReference type="GO" id="GO:0005789">
    <property type="term" value="C:endoplasmic reticulum membrane"/>
    <property type="evidence" value="ECO:0007669"/>
    <property type="project" value="UniProtKB-SubCell"/>
</dbReference>
<organism evidence="18 19">
    <name type="scientific">Muraenolepis orangiensis</name>
    <name type="common">Patagonian moray cod</name>
    <dbReference type="NCBI Taxonomy" id="630683"/>
    <lineage>
        <taxon>Eukaryota</taxon>
        <taxon>Metazoa</taxon>
        <taxon>Chordata</taxon>
        <taxon>Craniata</taxon>
        <taxon>Vertebrata</taxon>
        <taxon>Euteleostomi</taxon>
        <taxon>Actinopterygii</taxon>
        <taxon>Neopterygii</taxon>
        <taxon>Teleostei</taxon>
        <taxon>Neoteleostei</taxon>
        <taxon>Acanthomorphata</taxon>
        <taxon>Zeiogadaria</taxon>
        <taxon>Gadariae</taxon>
        <taxon>Gadiformes</taxon>
        <taxon>Muraenolepidoidei</taxon>
        <taxon>Muraenolepididae</taxon>
        <taxon>Muraenolepis</taxon>
    </lineage>
</organism>
<proteinExistence type="inferred from homology"/>
<name>A0A9Q0ES13_9TELE</name>
<evidence type="ECO:0000256" key="16">
    <source>
        <dbReference type="ARBA" id="ARBA00049385"/>
    </source>
</evidence>